<dbReference type="Proteomes" id="UP000215144">
    <property type="component" value="Chromosome 1"/>
</dbReference>
<dbReference type="Pfam" id="PF00496">
    <property type="entry name" value="SBP_bac_5"/>
    <property type="match status" value="1"/>
</dbReference>
<evidence type="ECO:0000256" key="5">
    <source>
        <dbReference type="SAM" id="MobiDB-lite"/>
    </source>
</evidence>
<dbReference type="InterPro" id="IPR039424">
    <property type="entry name" value="SBP_5"/>
</dbReference>
<dbReference type="InterPro" id="IPR000914">
    <property type="entry name" value="SBP_5_dom"/>
</dbReference>
<comment type="subcellular location">
    <subcellularLocation>
        <location evidence="1">Cell envelope</location>
    </subcellularLocation>
</comment>
<evidence type="ECO:0000256" key="6">
    <source>
        <dbReference type="SAM" id="SignalP"/>
    </source>
</evidence>
<feature type="chain" id="PRO_5039054751" evidence="6">
    <location>
        <begin position="23"/>
        <end position="657"/>
    </location>
</feature>
<dbReference type="RefSeq" id="WP_095121688.1">
    <property type="nucleotide sequence ID" value="NZ_LT906454.1"/>
</dbReference>
<feature type="domain" description="Solute-binding protein family 5" evidence="7">
    <location>
        <begin position="79"/>
        <end position="521"/>
    </location>
</feature>
<dbReference type="KEGG" id="saco:SAME_00374"/>
<dbReference type="Gene3D" id="3.90.76.10">
    <property type="entry name" value="Dipeptide-binding Protein, Domain 1"/>
    <property type="match status" value="1"/>
</dbReference>
<dbReference type="Gene3D" id="3.40.190.10">
    <property type="entry name" value="Periplasmic binding protein-like II"/>
    <property type="match status" value="1"/>
</dbReference>
<dbReference type="Gene3D" id="3.10.105.10">
    <property type="entry name" value="Dipeptide-binding Protein, Domain 3"/>
    <property type="match status" value="1"/>
</dbReference>
<dbReference type="GO" id="GO:1904680">
    <property type="term" value="F:peptide transmembrane transporter activity"/>
    <property type="evidence" value="ECO:0007669"/>
    <property type="project" value="TreeGrafter"/>
</dbReference>
<dbReference type="PANTHER" id="PTHR30290:SF10">
    <property type="entry name" value="PERIPLASMIC OLIGOPEPTIDE-BINDING PROTEIN-RELATED"/>
    <property type="match status" value="1"/>
</dbReference>
<keyword evidence="4 6" id="KW-0732">Signal</keyword>
<dbReference type="PANTHER" id="PTHR30290">
    <property type="entry name" value="PERIPLASMIC BINDING COMPONENT OF ABC TRANSPORTER"/>
    <property type="match status" value="1"/>
</dbReference>
<reference evidence="8 9" key="1">
    <citation type="submission" date="2017-06" db="EMBL/GenBank/DDBJ databases">
        <authorList>
            <consortium name="Pathogen Informatics"/>
        </authorList>
    </citation>
    <scope>NUCLEOTIDE SEQUENCE [LARGE SCALE GENOMIC DNA]</scope>
    <source>
        <strain evidence="8 9">NCTC11291</strain>
    </source>
</reference>
<comment type="similarity">
    <text evidence="2">Belongs to the bacterial solute-binding protein 5 family.</text>
</comment>
<feature type="region of interest" description="Disordered" evidence="5">
    <location>
        <begin position="635"/>
        <end position="657"/>
    </location>
</feature>
<evidence type="ECO:0000313" key="8">
    <source>
        <dbReference type="EMBL" id="SNV34582.1"/>
    </source>
</evidence>
<name>A0A239WJI6_STRAI</name>
<evidence type="ECO:0000256" key="2">
    <source>
        <dbReference type="ARBA" id="ARBA00005695"/>
    </source>
</evidence>
<proteinExistence type="inferred from homology"/>
<evidence type="ECO:0000259" key="7">
    <source>
        <dbReference type="Pfam" id="PF00496"/>
    </source>
</evidence>
<dbReference type="GO" id="GO:0030313">
    <property type="term" value="C:cell envelope"/>
    <property type="evidence" value="ECO:0007669"/>
    <property type="project" value="UniProtKB-SubCell"/>
</dbReference>
<dbReference type="PROSITE" id="PS51257">
    <property type="entry name" value="PROKAR_LIPOPROTEIN"/>
    <property type="match status" value="1"/>
</dbReference>
<gene>
    <name evidence="8" type="primary">oppA_1</name>
    <name evidence="8" type="ORF">SAMEA4504048_00374</name>
</gene>
<dbReference type="EMBL" id="LT906454">
    <property type="protein sequence ID" value="SNV34582.1"/>
    <property type="molecule type" value="Genomic_DNA"/>
</dbReference>
<dbReference type="SUPFAM" id="SSF53850">
    <property type="entry name" value="Periplasmic binding protein-like II"/>
    <property type="match status" value="1"/>
</dbReference>
<dbReference type="AlphaFoldDB" id="A0A239WJI6"/>
<dbReference type="GO" id="GO:0015833">
    <property type="term" value="P:peptide transport"/>
    <property type="evidence" value="ECO:0007669"/>
    <property type="project" value="TreeGrafter"/>
</dbReference>
<evidence type="ECO:0000256" key="1">
    <source>
        <dbReference type="ARBA" id="ARBA00004196"/>
    </source>
</evidence>
<evidence type="ECO:0000256" key="3">
    <source>
        <dbReference type="ARBA" id="ARBA00022448"/>
    </source>
</evidence>
<sequence length="657" mass="73132">MTSKKKLVALAGVALVSASVLAACGNKSDSKKSDSMSYSYVYTTDPKTLDYVTANGSETSELTANFVDGLLENDKYGNLIPSLAKDWTVSEDGLTYTYKLRDDAYWYTADGEEYAPVTAEDFVTGLKHAADKKSDALYVVQDSINGLKDYVDGKEKDFKNVGVKAVDENTVEYTLNKPESFWNSKTTYGILFPVNAEFLESKGDDFGSPTDPSSLLYNGAYTLSAITSKSSVEMTKNENYWDADNVHITDVKLTYFDGSDPDSLFNNFKDGSYSFARLYPNQPSFKKASKEFGDNIYYSQQNASTFMYFFNVNRTANKMTEKSPEQFEDTKEALQNKDFRQAVTFAFDRASWNSQVAGEDAKDKALRNTLVPPTFVQVDGKDFGDEVTKDLETLGDEWKGINIKDAQNGLYDPEKAKVEFEKAKAELGSNVSYPIQIDTVVSQTDELTVQRAKSLKQSVESNLGKENVQINILEKSEEEYLAAAYNAESAEQMDYDIIISGWSPDYLDPSSYLDIFSTAEGAASTMRLGIDTKDTALIEKVGLDKYQEQLDKASSITDDVNARYTEYAKAQAWLSDSALVIPTISLGGTPGVTRTQPFSSPFSWVGNKGGTYIYKYQKVQDKPVTASEYEKALEKWKTKREQSNEKATKELADHVAK</sequence>
<organism evidence="8 9">
    <name type="scientific">Streptococcus acidominimus</name>
    <dbReference type="NCBI Taxonomy" id="1326"/>
    <lineage>
        <taxon>Bacteria</taxon>
        <taxon>Bacillati</taxon>
        <taxon>Bacillota</taxon>
        <taxon>Bacilli</taxon>
        <taxon>Lactobacillales</taxon>
        <taxon>Streptococcaceae</taxon>
        <taxon>Streptococcus</taxon>
    </lineage>
</organism>
<feature type="signal peptide" evidence="6">
    <location>
        <begin position="1"/>
        <end position="22"/>
    </location>
</feature>
<accession>A0A239WJI6</accession>
<dbReference type="OrthoDB" id="403896at2"/>
<protein>
    <submittedName>
        <fullName evidence="8">Oligopeptide ABC transporter substrate-binding protein OppA</fullName>
    </submittedName>
</protein>
<keyword evidence="3" id="KW-0813">Transport</keyword>
<evidence type="ECO:0000256" key="4">
    <source>
        <dbReference type="ARBA" id="ARBA00022729"/>
    </source>
</evidence>
<evidence type="ECO:0000313" key="9">
    <source>
        <dbReference type="Proteomes" id="UP000215144"/>
    </source>
</evidence>
<dbReference type="CDD" id="cd08504">
    <property type="entry name" value="PBP2_OppA"/>
    <property type="match status" value="1"/>
</dbReference>